<dbReference type="InterPro" id="IPR002192">
    <property type="entry name" value="PPDK_AMP/ATP-bd"/>
</dbReference>
<evidence type="ECO:0000256" key="2">
    <source>
        <dbReference type="ARBA" id="ARBA00002988"/>
    </source>
</evidence>
<gene>
    <name evidence="18" type="ORF">PWYN_10670</name>
</gene>
<comment type="similarity">
    <text evidence="4">Belongs to the PEP-utilizing enzyme family.</text>
</comment>
<feature type="domain" description="Pyruvate phosphate dikinase AMP/ATP-binding" evidence="17">
    <location>
        <begin position="4"/>
        <end position="208"/>
    </location>
</feature>
<keyword evidence="7" id="KW-0808">Transferase</keyword>
<feature type="domain" description="Pyruvate phosphate dikinase AMP/ATP-binding" evidence="17">
    <location>
        <begin position="219"/>
        <end position="264"/>
    </location>
</feature>
<dbReference type="InterPro" id="IPR036637">
    <property type="entry name" value="Phosphohistidine_dom_sf"/>
</dbReference>
<dbReference type="Pfam" id="PF01326">
    <property type="entry name" value="PPDK_N"/>
    <property type="match status" value="2"/>
</dbReference>
<evidence type="ECO:0000256" key="11">
    <source>
        <dbReference type="ARBA" id="ARBA00022840"/>
    </source>
</evidence>
<accession>A0A098MCJ6</accession>
<evidence type="ECO:0000256" key="14">
    <source>
        <dbReference type="ARBA" id="ARBA00047700"/>
    </source>
</evidence>
<dbReference type="AlphaFoldDB" id="A0A098MCJ6"/>
<dbReference type="Pfam" id="PF00391">
    <property type="entry name" value="PEP-utilizers"/>
    <property type="match status" value="1"/>
</dbReference>
<keyword evidence="12" id="KW-0460">Magnesium</keyword>
<evidence type="ECO:0000256" key="1">
    <source>
        <dbReference type="ARBA" id="ARBA00001946"/>
    </source>
</evidence>
<comment type="caution">
    <text evidence="18">The sequence shown here is derived from an EMBL/GenBank/DDBJ whole genome shotgun (WGS) entry which is preliminary data.</text>
</comment>
<dbReference type="Gene3D" id="3.50.30.10">
    <property type="entry name" value="Phosphohistidine domain"/>
    <property type="match status" value="1"/>
</dbReference>
<reference evidence="18 19" key="1">
    <citation type="submission" date="2014-08" db="EMBL/GenBank/DDBJ databases">
        <authorList>
            <person name="den Bakker H.C."/>
        </authorList>
    </citation>
    <scope>NUCLEOTIDE SEQUENCE [LARGE SCALE GENOMIC DNA]</scope>
    <source>
        <strain evidence="18 19">DSM 18334</strain>
    </source>
</reference>
<evidence type="ECO:0000256" key="15">
    <source>
        <dbReference type="SAM" id="Coils"/>
    </source>
</evidence>
<dbReference type="Proteomes" id="UP000029734">
    <property type="component" value="Unassembled WGS sequence"/>
</dbReference>
<name>A0A098MCJ6_9BACL</name>
<dbReference type="Gene3D" id="3.30.470.20">
    <property type="entry name" value="ATP-grasp fold, B domain"/>
    <property type="match status" value="2"/>
</dbReference>
<comment type="function">
    <text evidence="2">Catalyzes the phosphorylation of pyruvate to phosphoenolpyruvate.</text>
</comment>
<dbReference type="STRING" id="268407.PWYN_10670"/>
<evidence type="ECO:0000256" key="3">
    <source>
        <dbReference type="ARBA" id="ARBA00004742"/>
    </source>
</evidence>
<comment type="catalytic activity">
    <reaction evidence="14">
        <text>pyruvate + ATP + H2O = phosphoenolpyruvate + AMP + phosphate + 2 H(+)</text>
        <dbReference type="Rhea" id="RHEA:11364"/>
        <dbReference type="ChEBI" id="CHEBI:15361"/>
        <dbReference type="ChEBI" id="CHEBI:15377"/>
        <dbReference type="ChEBI" id="CHEBI:15378"/>
        <dbReference type="ChEBI" id="CHEBI:30616"/>
        <dbReference type="ChEBI" id="CHEBI:43474"/>
        <dbReference type="ChEBI" id="CHEBI:58702"/>
        <dbReference type="ChEBI" id="CHEBI:456215"/>
        <dbReference type="EC" id="2.7.9.2"/>
    </reaction>
</comment>
<dbReference type="RefSeq" id="WP_036651083.1">
    <property type="nucleotide sequence ID" value="NZ_JQCR01000002.1"/>
</dbReference>
<evidence type="ECO:0000256" key="10">
    <source>
        <dbReference type="ARBA" id="ARBA00022777"/>
    </source>
</evidence>
<dbReference type="EC" id="2.7.9.2" evidence="5"/>
<keyword evidence="11" id="KW-0067">ATP-binding</keyword>
<comment type="cofactor">
    <cofactor evidence="1">
        <name>Mg(2+)</name>
        <dbReference type="ChEBI" id="CHEBI:18420"/>
    </cofactor>
</comment>
<evidence type="ECO:0000259" key="16">
    <source>
        <dbReference type="Pfam" id="PF00391"/>
    </source>
</evidence>
<comment type="pathway">
    <text evidence="3">Carbohydrate biosynthesis; gluconeogenesis.</text>
</comment>
<dbReference type="Gene3D" id="3.30.1490.20">
    <property type="entry name" value="ATP-grasp fold, A domain"/>
    <property type="match status" value="1"/>
</dbReference>
<dbReference type="SUPFAM" id="SSF56059">
    <property type="entry name" value="Glutathione synthetase ATP-binding domain-like"/>
    <property type="match status" value="1"/>
</dbReference>
<dbReference type="InterPro" id="IPR008279">
    <property type="entry name" value="PEP-util_enz_mobile_dom"/>
</dbReference>
<feature type="domain" description="PEP-utilising enzyme mobile" evidence="16">
    <location>
        <begin position="571"/>
        <end position="641"/>
    </location>
</feature>
<protein>
    <recommendedName>
        <fullName evidence="6">Phosphoenolpyruvate synthase</fullName>
        <ecNumber evidence="5">2.7.9.2</ecNumber>
    </recommendedName>
    <alternativeName>
        <fullName evidence="13">Pyruvate, water dikinase</fullName>
    </alternativeName>
</protein>
<keyword evidence="9" id="KW-0547">Nucleotide-binding</keyword>
<evidence type="ECO:0000256" key="8">
    <source>
        <dbReference type="ARBA" id="ARBA00022723"/>
    </source>
</evidence>
<evidence type="ECO:0000256" key="13">
    <source>
        <dbReference type="ARBA" id="ARBA00033470"/>
    </source>
</evidence>
<evidence type="ECO:0000256" key="5">
    <source>
        <dbReference type="ARBA" id="ARBA00011996"/>
    </source>
</evidence>
<dbReference type="eggNOG" id="COG0574">
    <property type="taxonomic scope" value="Bacteria"/>
</dbReference>
<reference evidence="18 19" key="2">
    <citation type="submission" date="2014-10" db="EMBL/GenBank/DDBJ databases">
        <title>Comparative genomics of the Paenibacillus odorifer group.</title>
        <authorList>
            <person name="Tsai Y.-C."/>
            <person name="Martin N."/>
            <person name="Korlach J."/>
            <person name="Wiedmann M."/>
        </authorList>
    </citation>
    <scope>NUCLEOTIDE SEQUENCE [LARGE SCALE GENOMIC DNA]</scope>
    <source>
        <strain evidence="18 19">DSM 18334</strain>
    </source>
</reference>
<dbReference type="GO" id="GO:0005524">
    <property type="term" value="F:ATP binding"/>
    <property type="evidence" value="ECO:0007669"/>
    <property type="project" value="UniProtKB-KW"/>
</dbReference>
<dbReference type="InterPro" id="IPR013815">
    <property type="entry name" value="ATP_grasp_subdomain_1"/>
</dbReference>
<keyword evidence="15" id="KW-0175">Coiled coil</keyword>
<keyword evidence="10" id="KW-0418">Kinase</keyword>
<dbReference type="PANTHER" id="PTHR43030">
    <property type="entry name" value="PHOSPHOENOLPYRUVATE SYNTHASE"/>
    <property type="match status" value="1"/>
</dbReference>
<keyword evidence="8" id="KW-0479">Metal-binding</keyword>
<proteinExistence type="inferred from homology"/>
<evidence type="ECO:0000256" key="7">
    <source>
        <dbReference type="ARBA" id="ARBA00022679"/>
    </source>
</evidence>
<sequence>MNYGNKAEGLLKLQENGFRVPAFRMLDRDFFEDYLRSIGVYEETEMVSVKSAWLMRVFESIRNAILKHEIPAVIGNRIKDTVQGLSFPISVRSSASVEDGERQSSAGAFHTELQVEPDGVMDAVRYVICSLYNEKNLLSFPNQDFHPNRYFMGIVLQEMVEPEWSGVAFSSDPATGDPGTVWVEAVEGLGDRLVSGLSKANSYLLPREGAVKAEKASLKEMLEQVREQAVKAEKAFGHPVDIEWSWKDNRIYLLQCRPITTIQPKPMIDRPEVFSMSGLNEETYPRLGFLQRRYPRWAKKAKFFDFCEQSGIKTNKWKLFVFNKDHLKDFDYSWVFHDYDSPYVCYHLNGQSVCYHHIGQIPKVLEHFTDIYSDQQYCVSFREYLPNEHAAISNLNEDGTMLIECITGKMFLLNAGLTEPTRYLLDADGYVLESYVSEQEQYVFDESRIDSIPAGKKERVELPPELIREIYEKTKRFADRFENCSVEWWIWGNTLYAADMSLLKTGGSRNSSVVISQGKAEGTLRRLPVFEDQVLKELNMFSSISVGDSEFDCTKVNRLREIKELLEGWSEEGDIILYADLPFLFLAPFKHMVKGIVFRNASNLCHLSLILREAGVPAISLGGSSLALQDGMKVQVDAYEGVLVS</sequence>
<evidence type="ECO:0000313" key="19">
    <source>
        <dbReference type="Proteomes" id="UP000029734"/>
    </source>
</evidence>
<dbReference type="GO" id="GO:0008986">
    <property type="term" value="F:pyruvate, water dikinase activity"/>
    <property type="evidence" value="ECO:0007669"/>
    <property type="project" value="UniProtKB-EC"/>
</dbReference>
<evidence type="ECO:0000256" key="4">
    <source>
        <dbReference type="ARBA" id="ARBA00007837"/>
    </source>
</evidence>
<evidence type="ECO:0000256" key="12">
    <source>
        <dbReference type="ARBA" id="ARBA00022842"/>
    </source>
</evidence>
<evidence type="ECO:0000313" key="18">
    <source>
        <dbReference type="EMBL" id="KGE19751.1"/>
    </source>
</evidence>
<evidence type="ECO:0000256" key="9">
    <source>
        <dbReference type="ARBA" id="ARBA00022741"/>
    </source>
</evidence>
<dbReference type="GO" id="GO:0046872">
    <property type="term" value="F:metal ion binding"/>
    <property type="evidence" value="ECO:0007669"/>
    <property type="project" value="UniProtKB-KW"/>
</dbReference>
<evidence type="ECO:0000256" key="6">
    <source>
        <dbReference type="ARBA" id="ARBA00021623"/>
    </source>
</evidence>
<organism evidence="18 19">
    <name type="scientific">Paenibacillus wynnii</name>
    <dbReference type="NCBI Taxonomy" id="268407"/>
    <lineage>
        <taxon>Bacteria</taxon>
        <taxon>Bacillati</taxon>
        <taxon>Bacillota</taxon>
        <taxon>Bacilli</taxon>
        <taxon>Bacillales</taxon>
        <taxon>Paenibacillaceae</taxon>
        <taxon>Paenibacillus</taxon>
    </lineage>
</organism>
<dbReference type="PANTHER" id="PTHR43030:SF1">
    <property type="entry name" value="PHOSPHOENOLPYRUVATE SYNTHASE"/>
    <property type="match status" value="1"/>
</dbReference>
<feature type="coiled-coil region" evidence="15">
    <location>
        <begin position="208"/>
        <end position="235"/>
    </location>
</feature>
<keyword evidence="19" id="KW-1185">Reference proteome</keyword>
<dbReference type="SUPFAM" id="SSF52009">
    <property type="entry name" value="Phosphohistidine domain"/>
    <property type="match status" value="1"/>
</dbReference>
<evidence type="ECO:0000259" key="17">
    <source>
        <dbReference type="Pfam" id="PF01326"/>
    </source>
</evidence>
<dbReference type="EMBL" id="JQCR01000002">
    <property type="protein sequence ID" value="KGE19751.1"/>
    <property type="molecule type" value="Genomic_DNA"/>
</dbReference>
<dbReference type="InterPro" id="IPR006319">
    <property type="entry name" value="PEP_synth"/>
</dbReference>